<keyword evidence="5 7" id="KW-1133">Transmembrane helix</keyword>
<evidence type="ECO:0000256" key="6">
    <source>
        <dbReference type="ARBA" id="ARBA00023136"/>
    </source>
</evidence>
<evidence type="ECO:0000259" key="8">
    <source>
        <dbReference type="PROSITE" id="PS50893"/>
    </source>
</evidence>
<dbReference type="PROSITE" id="PS50929">
    <property type="entry name" value="ABC_TM1F"/>
    <property type="match status" value="1"/>
</dbReference>
<name>A0A367W3U9_9PROT</name>
<keyword evidence="3" id="KW-0547">Nucleotide-binding</keyword>
<organism evidence="10 11">
    <name type="scientific">Thalassospira profundimaris</name>
    <dbReference type="NCBI Taxonomy" id="502049"/>
    <lineage>
        <taxon>Bacteria</taxon>
        <taxon>Pseudomonadati</taxon>
        <taxon>Pseudomonadota</taxon>
        <taxon>Alphaproteobacteria</taxon>
        <taxon>Rhodospirillales</taxon>
        <taxon>Thalassospiraceae</taxon>
        <taxon>Thalassospira</taxon>
    </lineage>
</organism>
<keyword evidence="2 7" id="KW-0812">Transmembrane</keyword>
<dbReference type="PANTHER" id="PTHR24221">
    <property type="entry name" value="ATP-BINDING CASSETTE SUB-FAMILY B"/>
    <property type="match status" value="1"/>
</dbReference>
<dbReference type="Gene3D" id="3.40.50.300">
    <property type="entry name" value="P-loop containing nucleotide triphosphate hydrolases"/>
    <property type="match status" value="1"/>
</dbReference>
<evidence type="ECO:0000256" key="7">
    <source>
        <dbReference type="SAM" id="Phobius"/>
    </source>
</evidence>
<dbReference type="CDD" id="cd03228">
    <property type="entry name" value="ABCC_MRP_Like"/>
    <property type="match status" value="1"/>
</dbReference>
<keyword evidence="6 7" id="KW-0472">Membrane</keyword>
<evidence type="ECO:0000256" key="2">
    <source>
        <dbReference type="ARBA" id="ARBA00022692"/>
    </source>
</evidence>
<evidence type="ECO:0000256" key="4">
    <source>
        <dbReference type="ARBA" id="ARBA00022840"/>
    </source>
</evidence>
<evidence type="ECO:0000256" key="5">
    <source>
        <dbReference type="ARBA" id="ARBA00022989"/>
    </source>
</evidence>
<evidence type="ECO:0000256" key="1">
    <source>
        <dbReference type="ARBA" id="ARBA00004651"/>
    </source>
</evidence>
<keyword evidence="4" id="KW-0067">ATP-binding</keyword>
<sequence>MKLLELLSLEDNKLKLRLMVSGVLSGLGSAALLGLVNTAAQEISDNGLDRVNWVLAGSFAGITLVYFFAEVFLLSTIGRQIESGIDRIRQRLFAQIALADFVKLEAIGQERLFKNITQSTRVISQNSHLIGMCFRSVMLLIAVMIYVFWISTLAFFLIIGVIGVGIVIYLRMGKRLGEWFGKLGLVEAEMFKKIADLFRGIKEVRMWSRRSDTLHRSFEEVSAKKAEYGHKAHDLISRQMIMGMSAFYILLAVVVFIVPAYSGNMTTELSKISTAILFMIGPIAVMVQSMSVFAQIEGSATRMLELSTELSGIREDIDEEHPKKLPAEFGQITFEATTFTYPNRDPRHGFVLGPIDLAVTSGELLFVTGGNGSGKSTLIKLLTGLYRPEGGKIRIDQIELGVQSIASYRNLIATVFSDFHLFADLHGVDQIDPEEANHWLERFEISHVTAIRDGRFVTTALSSGQRKRLGLITAILEKRPILVLDEWAADQDPTFRKKFYTDILPDLKKRGMTVIAVTHDDHYFEMADRRIHLENGKLSEVTLDDPRGRI</sequence>
<dbReference type="InterPro" id="IPR003439">
    <property type="entry name" value="ABC_transporter-like_ATP-bd"/>
</dbReference>
<evidence type="ECO:0000313" key="10">
    <source>
        <dbReference type="EMBL" id="RCK34909.1"/>
    </source>
</evidence>
<dbReference type="Gene3D" id="1.20.1560.10">
    <property type="entry name" value="ABC transporter type 1, transmembrane domain"/>
    <property type="match status" value="1"/>
</dbReference>
<dbReference type="EMBL" id="JPWF01000009">
    <property type="protein sequence ID" value="RCK34909.1"/>
    <property type="molecule type" value="Genomic_DNA"/>
</dbReference>
<dbReference type="PROSITE" id="PS00211">
    <property type="entry name" value="ABC_TRANSPORTER_1"/>
    <property type="match status" value="1"/>
</dbReference>
<dbReference type="SUPFAM" id="SSF90123">
    <property type="entry name" value="ABC transporter transmembrane region"/>
    <property type="match status" value="1"/>
</dbReference>
<dbReference type="InterPro" id="IPR003593">
    <property type="entry name" value="AAA+_ATPase"/>
</dbReference>
<dbReference type="GO" id="GO:0005524">
    <property type="term" value="F:ATP binding"/>
    <property type="evidence" value="ECO:0007669"/>
    <property type="project" value="UniProtKB-KW"/>
</dbReference>
<dbReference type="InterPro" id="IPR017871">
    <property type="entry name" value="ABC_transporter-like_CS"/>
</dbReference>
<feature type="domain" description="ABC transporter" evidence="8">
    <location>
        <begin position="332"/>
        <end position="550"/>
    </location>
</feature>
<dbReference type="SMART" id="SM00382">
    <property type="entry name" value="AAA"/>
    <property type="match status" value="1"/>
</dbReference>
<dbReference type="InterPro" id="IPR027417">
    <property type="entry name" value="P-loop_NTPase"/>
</dbReference>
<dbReference type="GO" id="GO:0005886">
    <property type="term" value="C:plasma membrane"/>
    <property type="evidence" value="ECO:0007669"/>
    <property type="project" value="UniProtKB-SubCell"/>
</dbReference>
<gene>
    <name evidence="10" type="ORF">TH19_14395</name>
</gene>
<dbReference type="Proteomes" id="UP000253226">
    <property type="component" value="Unassembled WGS sequence"/>
</dbReference>
<proteinExistence type="predicted"/>
<dbReference type="AlphaFoldDB" id="A0A367W3U9"/>
<feature type="transmembrane region" description="Helical" evidence="7">
    <location>
        <begin position="240"/>
        <end position="260"/>
    </location>
</feature>
<comment type="subcellular location">
    <subcellularLocation>
        <location evidence="1">Cell membrane</location>
        <topology evidence="1">Multi-pass membrane protein</topology>
    </subcellularLocation>
</comment>
<feature type="transmembrane region" description="Helical" evidence="7">
    <location>
        <begin position="129"/>
        <end position="149"/>
    </location>
</feature>
<dbReference type="GO" id="GO:0015833">
    <property type="term" value="P:peptide transport"/>
    <property type="evidence" value="ECO:0007669"/>
    <property type="project" value="InterPro"/>
</dbReference>
<dbReference type="InterPro" id="IPR036640">
    <property type="entry name" value="ABC1_TM_sf"/>
</dbReference>
<dbReference type="PROSITE" id="PS50893">
    <property type="entry name" value="ABC_TRANSPORTER_2"/>
    <property type="match status" value="1"/>
</dbReference>
<dbReference type="PANTHER" id="PTHR24221:SF646">
    <property type="entry name" value="HAEMOLYSIN SECRETION ATP-BINDING PROTEIN"/>
    <property type="match status" value="1"/>
</dbReference>
<dbReference type="Pfam" id="PF00005">
    <property type="entry name" value="ABC_tran"/>
    <property type="match status" value="1"/>
</dbReference>
<evidence type="ECO:0000256" key="3">
    <source>
        <dbReference type="ARBA" id="ARBA00022741"/>
    </source>
</evidence>
<feature type="transmembrane region" description="Helical" evidence="7">
    <location>
        <begin position="272"/>
        <end position="294"/>
    </location>
</feature>
<dbReference type="RefSeq" id="WP_258547965.1">
    <property type="nucleotide sequence ID" value="NZ_JPWF01000009.1"/>
</dbReference>
<feature type="transmembrane region" description="Helical" evidence="7">
    <location>
        <begin position="52"/>
        <end position="74"/>
    </location>
</feature>
<feature type="domain" description="ABC transmembrane type-1" evidence="9">
    <location>
        <begin position="18"/>
        <end position="295"/>
    </location>
</feature>
<dbReference type="GO" id="GO:0016887">
    <property type="term" value="F:ATP hydrolysis activity"/>
    <property type="evidence" value="ECO:0007669"/>
    <property type="project" value="InterPro"/>
</dbReference>
<evidence type="ECO:0008006" key="12">
    <source>
        <dbReference type="Google" id="ProtNLM"/>
    </source>
</evidence>
<dbReference type="InterPro" id="IPR039421">
    <property type="entry name" value="Type_1_exporter"/>
</dbReference>
<protein>
    <recommendedName>
        <fullName evidence="12">Peptide ABC transporter</fullName>
    </recommendedName>
</protein>
<dbReference type="InterPro" id="IPR011527">
    <property type="entry name" value="ABC1_TM_dom"/>
</dbReference>
<dbReference type="GO" id="GO:0140359">
    <property type="term" value="F:ABC-type transporter activity"/>
    <property type="evidence" value="ECO:0007669"/>
    <property type="project" value="InterPro"/>
</dbReference>
<accession>A0A367W3U9</accession>
<dbReference type="SUPFAM" id="SSF52540">
    <property type="entry name" value="P-loop containing nucleoside triphosphate hydrolases"/>
    <property type="match status" value="1"/>
</dbReference>
<evidence type="ECO:0000259" key="9">
    <source>
        <dbReference type="PROSITE" id="PS50929"/>
    </source>
</evidence>
<dbReference type="GO" id="GO:1904680">
    <property type="term" value="F:peptide transmembrane transporter activity"/>
    <property type="evidence" value="ECO:0007669"/>
    <property type="project" value="InterPro"/>
</dbReference>
<feature type="transmembrane region" description="Helical" evidence="7">
    <location>
        <begin position="155"/>
        <end position="172"/>
    </location>
</feature>
<reference evidence="10 11" key="1">
    <citation type="submission" date="2014-07" db="EMBL/GenBank/DDBJ databases">
        <title>Draft genome sequence of Thalassospira profundimaris 35.</title>
        <authorList>
            <person name="Lai Q."/>
            <person name="Shao Z."/>
        </authorList>
    </citation>
    <scope>NUCLEOTIDE SEQUENCE [LARGE SCALE GENOMIC DNA]</scope>
    <source>
        <strain evidence="10 11">35</strain>
    </source>
</reference>
<evidence type="ECO:0000313" key="11">
    <source>
        <dbReference type="Proteomes" id="UP000253226"/>
    </source>
</evidence>
<feature type="transmembrane region" description="Helical" evidence="7">
    <location>
        <begin position="20"/>
        <end position="40"/>
    </location>
</feature>
<dbReference type="InterPro" id="IPR005898">
    <property type="entry name" value="Cyc_pep_transpt_SyrD/YojI"/>
</dbReference>
<comment type="caution">
    <text evidence="10">The sequence shown here is derived from an EMBL/GenBank/DDBJ whole genome shotgun (WGS) entry which is preliminary data.</text>
</comment>
<dbReference type="NCBIfam" id="TIGR01194">
    <property type="entry name" value="cyc_pep_trnsptr"/>
    <property type="match status" value="1"/>
</dbReference>